<dbReference type="Pfam" id="PF01381">
    <property type="entry name" value="HTH_3"/>
    <property type="match status" value="1"/>
</dbReference>
<dbReference type="CDD" id="cd00093">
    <property type="entry name" value="HTH_XRE"/>
    <property type="match status" value="1"/>
</dbReference>
<dbReference type="InterPro" id="IPR010982">
    <property type="entry name" value="Lambda_DNA-bd_dom_sf"/>
</dbReference>
<comment type="caution">
    <text evidence="3">The sequence shown here is derived from an EMBL/GenBank/DDBJ whole genome shotgun (WGS) entry which is preliminary data.</text>
</comment>
<dbReference type="InterPro" id="IPR013096">
    <property type="entry name" value="Cupin_2"/>
</dbReference>
<dbReference type="GO" id="GO:0003677">
    <property type="term" value="F:DNA binding"/>
    <property type="evidence" value="ECO:0007669"/>
    <property type="project" value="UniProtKB-KW"/>
</dbReference>
<dbReference type="InterPro" id="IPR050807">
    <property type="entry name" value="TransReg_Diox_bact_type"/>
</dbReference>
<dbReference type="Proteomes" id="UP000033202">
    <property type="component" value="Unassembled WGS sequence"/>
</dbReference>
<name>A0A0E9MKP9_9SPHN</name>
<dbReference type="STRING" id="1219043.SCH01S_01_01490"/>
<dbReference type="Pfam" id="PF07883">
    <property type="entry name" value="Cupin_2"/>
    <property type="match status" value="1"/>
</dbReference>
<protein>
    <submittedName>
        <fullName evidence="3">Putative Xre family DNA-binding protein</fullName>
    </submittedName>
</protein>
<dbReference type="GO" id="GO:0003700">
    <property type="term" value="F:DNA-binding transcription factor activity"/>
    <property type="evidence" value="ECO:0007669"/>
    <property type="project" value="TreeGrafter"/>
</dbReference>
<dbReference type="SUPFAM" id="SSF47413">
    <property type="entry name" value="lambda repressor-like DNA-binding domains"/>
    <property type="match status" value="1"/>
</dbReference>
<dbReference type="CDD" id="cd02209">
    <property type="entry name" value="cupin_XRE_C"/>
    <property type="match status" value="1"/>
</dbReference>
<keyword evidence="4" id="KW-1185">Reference proteome</keyword>
<dbReference type="Gene3D" id="2.60.120.10">
    <property type="entry name" value="Jelly Rolls"/>
    <property type="match status" value="1"/>
</dbReference>
<dbReference type="GO" id="GO:0005829">
    <property type="term" value="C:cytosol"/>
    <property type="evidence" value="ECO:0007669"/>
    <property type="project" value="TreeGrafter"/>
</dbReference>
<accession>A0A0E9MKP9</accession>
<dbReference type="PANTHER" id="PTHR46797:SF1">
    <property type="entry name" value="METHYLPHOSPHONATE SYNTHASE"/>
    <property type="match status" value="1"/>
</dbReference>
<dbReference type="EMBL" id="BBWU01000001">
    <property type="protein sequence ID" value="GAO37986.1"/>
    <property type="molecule type" value="Genomic_DNA"/>
</dbReference>
<evidence type="ECO:0000259" key="2">
    <source>
        <dbReference type="PROSITE" id="PS50943"/>
    </source>
</evidence>
<dbReference type="InterPro" id="IPR014710">
    <property type="entry name" value="RmlC-like_jellyroll"/>
</dbReference>
<dbReference type="PROSITE" id="PS50943">
    <property type="entry name" value="HTH_CROC1"/>
    <property type="match status" value="1"/>
</dbReference>
<organism evidence="3 4">
    <name type="scientific">Sphingomonas changbaiensis NBRC 104936</name>
    <dbReference type="NCBI Taxonomy" id="1219043"/>
    <lineage>
        <taxon>Bacteria</taxon>
        <taxon>Pseudomonadati</taxon>
        <taxon>Pseudomonadota</taxon>
        <taxon>Alphaproteobacteria</taxon>
        <taxon>Sphingomonadales</taxon>
        <taxon>Sphingomonadaceae</taxon>
        <taxon>Sphingomonas</taxon>
    </lineage>
</organism>
<dbReference type="RefSeq" id="WP_217995390.1">
    <property type="nucleotide sequence ID" value="NZ_BBWU01000001.1"/>
</dbReference>
<keyword evidence="1 3" id="KW-0238">DNA-binding</keyword>
<gene>
    <name evidence="3" type="ORF">SCH01S_01_01490</name>
</gene>
<dbReference type="AlphaFoldDB" id="A0A0E9MKP9"/>
<evidence type="ECO:0000313" key="3">
    <source>
        <dbReference type="EMBL" id="GAO37986.1"/>
    </source>
</evidence>
<evidence type="ECO:0000313" key="4">
    <source>
        <dbReference type="Proteomes" id="UP000033202"/>
    </source>
</evidence>
<dbReference type="Gene3D" id="1.10.260.40">
    <property type="entry name" value="lambda repressor-like DNA-binding domains"/>
    <property type="match status" value="1"/>
</dbReference>
<evidence type="ECO:0000256" key="1">
    <source>
        <dbReference type="ARBA" id="ARBA00023125"/>
    </source>
</evidence>
<sequence length="183" mass="19733">MSSARDIGPHIQRLRKQRRMTLDDLARASGVSRSMLSQVERGQANPTLATVWALADAFGIGVSELIDQAGPERAILVSPAAQIPEMRSDDGGCLIRVLSPGDSVGRLEWYELAFQPRSVLASEAHARGSREHLTVLDGTLTVHLEGHHMEVGPGATARYPVDSAHAIENATDRPARALLIVAF</sequence>
<dbReference type="InterPro" id="IPR001387">
    <property type="entry name" value="Cro/C1-type_HTH"/>
</dbReference>
<dbReference type="SMART" id="SM00530">
    <property type="entry name" value="HTH_XRE"/>
    <property type="match status" value="1"/>
</dbReference>
<dbReference type="PANTHER" id="PTHR46797">
    <property type="entry name" value="HTH-TYPE TRANSCRIPTIONAL REGULATOR"/>
    <property type="match status" value="1"/>
</dbReference>
<feature type="domain" description="HTH cro/C1-type" evidence="2">
    <location>
        <begin position="11"/>
        <end position="65"/>
    </location>
</feature>
<dbReference type="SUPFAM" id="SSF51182">
    <property type="entry name" value="RmlC-like cupins"/>
    <property type="match status" value="1"/>
</dbReference>
<reference evidence="3 4" key="1">
    <citation type="submission" date="2015-04" db="EMBL/GenBank/DDBJ databases">
        <title>Whole genome shotgun sequence of Sphingomonas changbaiensis NBRC 104936.</title>
        <authorList>
            <person name="Katano-Makiyama Y."/>
            <person name="Hosoyama A."/>
            <person name="Hashimoto M."/>
            <person name="Noguchi M."/>
            <person name="Tsuchikane K."/>
            <person name="Ohji S."/>
            <person name="Yamazoe A."/>
            <person name="Ichikawa N."/>
            <person name="Kimura A."/>
            <person name="Fujita N."/>
        </authorList>
    </citation>
    <scope>NUCLEOTIDE SEQUENCE [LARGE SCALE GENOMIC DNA]</scope>
    <source>
        <strain evidence="3 4">NBRC 104936</strain>
    </source>
</reference>
<proteinExistence type="predicted"/>
<dbReference type="InterPro" id="IPR011051">
    <property type="entry name" value="RmlC_Cupin_sf"/>
</dbReference>